<dbReference type="AlphaFoldDB" id="A0A2K2CL13"/>
<reference evidence="2" key="2">
    <citation type="submission" date="2017-06" db="EMBL/GenBank/DDBJ databases">
        <title>WGS assembly of Brachypodium distachyon.</title>
        <authorList>
            <consortium name="The International Brachypodium Initiative"/>
            <person name="Lucas S."/>
            <person name="Harmon-Smith M."/>
            <person name="Lail K."/>
            <person name="Tice H."/>
            <person name="Grimwood J."/>
            <person name="Bruce D."/>
            <person name="Barry K."/>
            <person name="Shu S."/>
            <person name="Lindquist E."/>
            <person name="Wang M."/>
            <person name="Pitluck S."/>
            <person name="Vogel J.P."/>
            <person name="Garvin D.F."/>
            <person name="Mockler T.C."/>
            <person name="Schmutz J."/>
            <person name="Rokhsar D."/>
            <person name="Bevan M.W."/>
        </authorList>
    </citation>
    <scope>NUCLEOTIDE SEQUENCE</scope>
    <source>
        <strain evidence="2">Bd21</strain>
    </source>
</reference>
<reference evidence="2 3" key="1">
    <citation type="journal article" date="2010" name="Nature">
        <title>Genome sequencing and analysis of the model grass Brachypodium distachyon.</title>
        <authorList>
            <consortium name="International Brachypodium Initiative"/>
        </authorList>
    </citation>
    <scope>NUCLEOTIDE SEQUENCE [LARGE SCALE GENOMIC DNA]</scope>
    <source>
        <strain evidence="2 3">Bd21</strain>
    </source>
</reference>
<evidence type="ECO:0000313" key="2">
    <source>
        <dbReference type="EMBL" id="PNT62716.1"/>
    </source>
</evidence>
<dbReference type="EMBL" id="CM000883">
    <property type="protein sequence ID" value="PNT62716.1"/>
    <property type="molecule type" value="Genomic_DNA"/>
</dbReference>
<dbReference type="Gramene" id="PNT62716">
    <property type="protein sequence ID" value="PNT62716"/>
    <property type="gene ID" value="BRADI_4g07485v3"/>
</dbReference>
<keyword evidence="4" id="KW-1185">Reference proteome</keyword>
<evidence type="ECO:0000313" key="4">
    <source>
        <dbReference type="Proteomes" id="UP000008810"/>
    </source>
</evidence>
<feature type="compositionally biased region" description="Low complexity" evidence="1">
    <location>
        <begin position="53"/>
        <end position="62"/>
    </location>
</feature>
<sequence length="153" mass="15978">MQPDPAHPGTAGRSKDLSSCAPARGDGLWRRAGVVADPPLEEAGDGEGGGRQRGFAAGATQAPVGLGKGGSGSGEATRCFCVWRWCRGGPGTWPAASPEVEKKEGGRARGRRGWEGELGGEEGVRESSATLYGELGQGRRPELVRLMKLDFFV</sequence>
<evidence type="ECO:0000313" key="3">
    <source>
        <dbReference type="EnsemblPlants" id="PNT62716"/>
    </source>
</evidence>
<accession>A0A2K2CL13</accession>
<proteinExistence type="predicted"/>
<feature type="compositionally biased region" description="Basic and acidic residues" evidence="1">
    <location>
        <begin position="99"/>
        <end position="115"/>
    </location>
</feature>
<name>A0A2K2CL13_BRADI</name>
<organism evidence="2">
    <name type="scientific">Brachypodium distachyon</name>
    <name type="common">Purple false brome</name>
    <name type="synonym">Trachynia distachya</name>
    <dbReference type="NCBI Taxonomy" id="15368"/>
    <lineage>
        <taxon>Eukaryota</taxon>
        <taxon>Viridiplantae</taxon>
        <taxon>Streptophyta</taxon>
        <taxon>Embryophyta</taxon>
        <taxon>Tracheophyta</taxon>
        <taxon>Spermatophyta</taxon>
        <taxon>Magnoliopsida</taxon>
        <taxon>Liliopsida</taxon>
        <taxon>Poales</taxon>
        <taxon>Poaceae</taxon>
        <taxon>BOP clade</taxon>
        <taxon>Pooideae</taxon>
        <taxon>Stipodae</taxon>
        <taxon>Brachypodieae</taxon>
        <taxon>Brachypodium</taxon>
    </lineage>
</organism>
<gene>
    <name evidence="2" type="ORF">BRADI_4g07485v3</name>
</gene>
<feature type="region of interest" description="Disordered" evidence="1">
    <location>
        <begin position="92"/>
        <end position="125"/>
    </location>
</feature>
<evidence type="ECO:0000256" key="1">
    <source>
        <dbReference type="SAM" id="MobiDB-lite"/>
    </source>
</evidence>
<reference evidence="3" key="3">
    <citation type="submission" date="2018-08" db="UniProtKB">
        <authorList>
            <consortium name="EnsemblPlants"/>
        </authorList>
    </citation>
    <scope>IDENTIFICATION</scope>
    <source>
        <strain evidence="3">cv. Bd21</strain>
    </source>
</reference>
<dbReference type="FunCoup" id="A0A2K2CL13">
    <property type="interactions" value="252"/>
</dbReference>
<dbReference type="InParanoid" id="A0A2K2CL13"/>
<feature type="region of interest" description="Disordered" evidence="1">
    <location>
        <begin position="1"/>
        <end position="74"/>
    </location>
</feature>
<dbReference type="Proteomes" id="UP000008810">
    <property type="component" value="Chromosome 4"/>
</dbReference>
<protein>
    <submittedName>
        <fullName evidence="2 3">Uncharacterized protein</fullName>
    </submittedName>
</protein>
<dbReference type="EnsemblPlants" id="PNT62716">
    <property type="protein sequence ID" value="PNT62716"/>
    <property type="gene ID" value="BRADI_4g07485v3"/>
</dbReference>